<accession>A0A317FD60</accession>
<comment type="caution">
    <text evidence="1">The sequence shown here is derived from an EMBL/GenBank/DDBJ whole genome shotgun (WGS) entry which is preliminary data.</text>
</comment>
<name>A0A317FD60_9PROT</name>
<evidence type="ECO:0000313" key="2">
    <source>
        <dbReference type="Proteomes" id="UP000245765"/>
    </source>
</evidence>
<protein>
    <submittedName>
        <fullName evidence="1">Phosphonate metabolism protein</fullName>
    </submittedName>
</protein>
<dbReference type="InterPro" id="IPR009389">
    <property type="entry name" value="DUF1045"/>
</dbReference>
<gene>
    <name evidence="1" type="ORF">DFH01_14185</name>
</gene>
<evidence type="ECO:0000313" key="1">
    <source>
        <dbReference type="EMBL" id="PWS36322.1"/>
    </source>
</evidence>
<dbReference type="OrthoDB" id="4954742at2"/>
<sequence>MRVALYWAPRLEDPLHRLGSAWLGRDAETGATLPQPALPGLDIAEITADARGYGLHGTMKPPFRLATDWHAFRADAMALAARTRPFALPPLVLAEHHGFLALLEGEKSAPLQAFCDACVEALDHHRAAPSPEEIARRRPERATPRQREHIQRWGYPYVFDEWWFHVTLSRRLTEAERAVVQPVLTAHLGEAPALPRSVTELCLFTQAAPGAPFLIAERLPLLG</sequence>
<keyword evidence="2" id="KW-1185">Reference proteome</keyword>
<dbReference type="PIRSF" id="PIRSF033328">
    <property type="entry name" value="Phest_Mll4975"/>
    <property type="match status" value="1"/>
</dbReference>
<dbReference type="AlphaFoldDB" id="A0A317FD60"/>
<organism evidence="1 2">
    <name type="scientific">Falsiroseomonas bella</name>
    <dbReference type="NCBI Taxonomy" id="2184016"/>
    <lineage>
        <taxon>Bacteria</taxon>
        <taxon>Pseudomonadati</taxon>
        <taxon>Pseudomonadota</taxon>
        <taxon>Alphaproteobacteria</taxon>
        <taxon>Acetobacterales</taxon>
        <taxon>Roseomonadaceae</taxon>
        <taxon>Falsiroseomonas</taxon>
    </lineage>
</organism>
<dbReference type="Proteomes" id="UP000245765">
    <property type="component" value="Unassembled WGS sequence"/>
</dbReference>
<dbReference type="EMBL" id="QGNA01000003">
    <property type="protein sequence ID" value="PWS36322.1"/>
    <property type="molecule type" value="Genomic_DNA"/>
</dbReference>
<dbReference type="RefSeq" id="WP_109871115.1">
    <property type="nucleotide sequence ID" value="NZ_QGNA01000003.1"/>
</dbReference>
<reference evidence="2" key="1">
    <citation type="submission" date="2018-05" db="EMBL/GenBank/DDBJ databases">
        <authorList>
            <person name="Du Z."/>
            <person name="Wang X."/>
        </authorList>
    </citation>
    <scope>NUCLEOTIDE SEQUENCE [LARGE SCALE GENOMIC DNA]</scope>
    <source>
        <strain evidence="2">CQN31</strain>
    </source>
</reference>
<proteinExistence type="predicted"/>
<dbReference type="Pfam" id="PF06299">
    <property type="entry name" value="DUF1045"/>
    <property type="match status" value="1"/>
</dbReference>